<dbReference type="AlphaFoldDB" id="A0A426ZKD9"/>
<name>A0A426ZKD9_ENSVE</name>
<protein>
    <submittedName>
        <fullName evidence="2">Uncharacterized protein</fullName>
    </submittedName>
</protein>
<comment type="caution">
    <text evidence="2">The sequence shown here is derived from an EMBL/GenBank/DDBJ whole genome shotgun (WGS) entry which is preliminary data.</text>
</comment>
<dbReference type="EMBL" id="AMZH03006187">
    <property type="protein sequence ID" value="RRT64459.1"/>
    <property type="molecule type" value="Genomic_DNA"/>
</dbReference>
<feature type="signal peptide" evidence="1">
    <location>
        <begin position="1"/>
        <end position="23"/>
    </location>
</feature>
<sequence>MPQQPHTLCAVFLTSLIYRWHLCSSPFFPTVASLLPLLLQPTESNLLPITTHRFTVASSPLPAVAAYPCLCRWCRRPYLPPTAPPRRRAPVLQPHSRCHPCINRSCTLLFISRTHPAIFLPTLLPPSSSPTTTAAACSRYPSSTLITAPPSPPAAPSSSCRSLAQLSPAAVATPHWTPLLARPCCSHFFFRCPLLVVSISTTVVSSLRP</sequence>
<dbReference type="Proteomes" id="UP000287651">
    <property type="component" value="Unassembled WGS sequence"/>
</dbReference>
<proteinExistence type="predicted"/>
<organism evidence="2 3">
    <name type="scientific">Ensete ventricosum</name>
    <name type="common">Abyssinian banana</name>
    <name type="synonym">Musa ensete</name>
    <dbReference type="NCBI Taxonomy" id="4639"/>
    <lineage>
        <taxon>Eukaryota</taxon>
        <taxon>Viridiplantae</taxon>
        <taxon>Streptophyta</taxon>
        <taxon>Embryophyta</taxon>
        <taxon>Tracheophyta</taxon>
        <taxon>Spermatophyta</taxon>
        <taxon>Magnoliopsida</taxon>
        <taxon>Liliopsida</taxon>
        <taxon>Zingiberales</taxon>
        <taxon>Musaceae</taxon>
        <taxon>Ensete</taxon>
    </lineage>
</organism>
<gene>
    <name evidence="2" type="ORF">B296_00013170</name>
</gene>
<evidence type="ECO:0000313" key="3">
    <source>
        <dbReference type="Proteomes" id="UP000287651"/>
    </source>
</evidence>
<keyword evidence="1" id="KW-0732">Signal</keyword>
<evidence type="ECO:0000256" key="1">
    <source>
        <dbReference type="SAM" id="SignalP"/>
    </source>
</evidence>
<evidence type="ECO:0000313" key="2">
    <source>
        <dbReference type="EMBL" id="RRT64459.1"/>
    </source>
</evidence>
<feature type="chain" id="PRO_5019037566" evidence="1">
    <location>
        <begin position="24"/>
        <end position="209"/>
    </location>
</feature>
<accession>A0A426ZKD9</accession>
<reference evidence="2 3" key="1">
    <citation type="journal article" date="2014" name="Agronomy (Basel)">
        <title>A Draft Genome Sequence for Ensete ventricosum, the Drought-Tolerant Tree Against Hunger.</title>
        <authorList>
            <person name="Harrison J."/>
            <person name="Moore K.A."/>
            <person name="Paszkiewicz K."/>
            <person name="Jones T."/>
            <person name="Grant M."/>
            <person name="Ambacheew D."/>
            <person name="Muzemil S."/>
            <person name="Studholme D.J."/>
        </authorList>
    </citation>
    <scope>NUCLEOTIDE SEQUENCE [LARGE SCALE GENOMIC DNA]</scope>
</reference>